<feature type="coiled-coil region" evidence="8">
    <location>
        <begin position="1"/>
        <end position="49"/>
    </location>
</feature>
<evidence type="ECO:0000256" key="2">
    <source>
        <dbReference type="ARBA" id="ARBA00008137"/>
    </source>
</evidence>
<accession>A0AAD9GDL3</accession>
<evidence type="ECO:0000256" key="7">
    <source>
        <dbReference type="ARBA" id="ARBA00023242"/>
    </source>
</evidence>
<keyword evidence="5" id="KW-0747">Spliceosome</keyword>
<proteinExistence type="inferred from homology"/>
<keyword evidence="7" id="KW-0539">Nucleus</keyword>
<evidence type="ECO:0000256" key="4">
    <source>
        <dbReference type="ARBA" id="ARBA00022664"/>
    </source>
</evidence>
<organism evidence="10 11">
    <name type="scientific">Babesia divergens</name>
    <dbReference type="NCBI Taxonomy" id="32595"/>
    <lineage>
        <taxon>Eukaryota</taxon>
        <taxon>Sar</taxon>
        <taxon>Alveolata</taxon>
        <taxon>Apicomplexa</taxon>
        <taxon>Aconoidasida</taxon>
        <taxon>Piroplasmida</taxon>
        <taxon>Babesiidae</taxon>
        <taxon>Babesia</taxon>
    </lineage>
</organism>
<dbReference type="GO" id="GO:0000350">
    <property type="term" value="P:generation of catalytic spliceosome for second transesterification step"/>
    <property type="evidence" value="ECO:0007669"/>
    <property type="project" value="TreeGrafter"/>
</dbReference>
<reference evidence="10" key="2">
    <citation type="submission" date="2021-05" db="EMBL/GenBank/DDBJ databases">
        <authorList>
            <person name="Pain A."/>
        </authorList>
    </citation>
    <scope>NUCLEOTIDE SEQUENCE</scope>
    <source>
        <strain evidence="10">1802A</strain>
    </source>
</reference>
<name>A0AAD9GDL3_BABDI</name>
<evidence type="ECO:0000256" key="8">
    <source>
        <dbReference type="SAM" id="Coils"/>
    </source>
</evidence>
<comment type="caution">
    <text evidence="10">The sequence shown here is derived from an EMBL/GenBank/DDBJ whole genome shotgun (WGS) entry which is preliminary data.</text>
</comment>
<evidence type="ECO:0000256" key="5">
    <source>
        <dbReference type="ARBA" id="ARBA00022728"/>
    </source>
</evidence>
<sequence>MRALFNVIDKKRKQIDAFKKEDQTWIRKVDEIEAERKRYRTKKRYLEKQLERIGGGQEEPNKEDVEKHILHPSFNAKDIPDHLLVTGFRKHRQPILLFGETKEERFTRLYDIEHQPQLKPNTKDTLLASIGIWIANTLEGWQQKTIAEREEFARQGNKAEVNRKNTMLVKTMKELQPLVKMLNDGTIDEDILDKIYNVVECCNNNQYKEAHTAYMRLAIGNSAWPMGVTMVGIHERAGRSKISTSEIAHILDDETTRKYIQMIKRLISYAESTYIADPAIT</sequence>
<dbReference type="InterPro" id="IPR004098">
    <property type="entry name" value="Prp18"/>
</dbReference>
<protein>
    <recommendedName>
        <fullName evidence="3">Pre-mRNA-splicing factor 18</fullName>
    </recommendedName>
</protein>
<dbReference type="Gene3D" id="1.20.940.10">
    <property type="entry name" value="Functional domain of the splicing factor Prp18"/>
    <property type="match status" value="1"/>
</dbReference>
<dbReference type="GO" id="GO:0046540">
    <property type="term" value="C:U4/U6 x U5 tri-snRNP complex"/>
    <property type="evidence" value="ECO:0007669"/>
    <property type="project" value="TreeGrafter"/>
</dbReference>
<dbReference type="SUPFAM" id="SSF47938">
    <property type="entry name" value="Functional domain of the splicing factor Prp18"/>
    <property type="match status" value="1"/>
</dbReference>
<dbReference type="EMBL" id="JAHBMH010000044">
    <property type="protein sequence ID" value="KAK1936475.1"/>
    <property type="molecule type" value="Genomic_DNA"/>
</dbReference>
<dbReference type="Proteomes" id="UP001195914">
    <property type="component" value="Unassembled WGS sequence"/>
</dbReference>
<keyword evidence="4" id="KW-0507">mRNA processing</keyword>
<dbReference type="GO" id="GO:0071021">
    <property type="term" value="C:U2-type post-spliceosomal complex"/>
    <property type="evidence" value="ECO:0007669"/>
    <property type="project" value="TreeGrafter"/>
</dbReference>
<keyword evidence="11" id="KW-1185">Reference proteome</keyword>
<evidence type="ECO:0000313" key="10">
    <source>
        <dbReference type="EMBL" id="KAK1936475.1"/>
    </source>
</evidence>
<dbReference type="SUPFAM" id="SSF158230">
    <property type="entry name" value="PRP4-like"/>
    <property type="match status" value="1"/>
</dbReference>
<evidence type="ECO:0000313" key="11">
    <source>
        <dbReference type="Proteomes" id="UP001195914"/>
    </source>
</evidence>
<comment type="similarity">
    <text evidence="2">Belongs to the PRP18 family.</text>
</comment>
<dbReference type="InterPro" id="IPR039979">
    <property type="entry name" value="PRPF18"/>
</dbReference>
<dbReference type="AlphaFoldDB" id="A0AAD9GDL3"/>
<dbReference type="PANTHER" id="PTHR13007:SF19">
    <property type="entry name" value="PRE-MRNA-SPLICING FACTOR 18"/>
    <property type="match status" value="1"/>
</dbReference>
<feature type="domain" description="Prp18" evidence="9">
    <location>
        <begin position="133"/>
        <end position="274"/>
    </location>
</feature>
<dbReference type="PANTHER" id="PTHR13007">
    <property type="entry name" value="PRE-MRNA SPLICING FACTOR-RELATED"/>
    <property type="match status" value="1"/>
</dbReference>
<evidence type="ECO:0000256" key="1">
    <source>
        <dbReference type="ARBA" id="ARBA00004123"/>
    </source>
</evidence>
<keyword evidence="8" id="KW-0175">Coiled coil</keyword>
<evidence type="ECO:0000259" key="9">
    <source>
        <dbReference type="Pfam" id="PF02840"/>
    </source>
</evidence>
<evidence type="ECO:0000256" key="6">
    <source>
        <dbReference type="ARBA" id="ARBA00023187"/>
    </source>
</evidence>
<dbReference type="InterPro" id="IPR036285">
    <property type="entry name" value="PRP4-like_sf"/>
</dbReference>
<reference evidence="10" key="1">
    <citation type="journal article" date="2014" name="Nucleic Acids Res.">
        <title>The evolutionary dynamics of variant antigen genes in Babesia reveal a history of genomic innovation underlying host-parasite interaction.</title>
        <authorList>
            <person name="Jackson A.P."/>
            <person name="Otto T.D."/>
            <person name="Darby A."/>
            <person name="Ramaprasad A."/>
            <person name="Xia D."/>
            <person name="Echaide I.E."/>
            <person name="Farber M."/>
            <person name="Gahlot S."/>
            <person name="Gamble J."/>
            <person name="Gupta D."/>
            <person name="Gupta Y."/>
            <person name="Jackson L."/>
            <person name="Malandrin L."/>
            <person name="Malas T.B."/>
            <person name="Moussa E."/>
            <person name="Nair M."/>
            <person name="Reid A.J."/>
            <person name="Sanders M."/>
            <person name="Sharma J."/>
            <person name="Tracey A."/>
            <person name="Quail M.A."/>
            <person name="Weir W."/>
            <person name="Wastling J.M."/>
            <person name="Hall N."/>
            <person name="Willadsen P."/>
            <person name="Lingelbach K."/>
            <person name="Shiels B."/>
            <person name="Tait A."/>
            <person name="Berriman M."/>
            <person name="Allred D.R."/>
            <person name="Pain A."/>
        </authorList>
    </citation>
    <scope>NUCLEOTIDE SEQUENCE</scope>
    <source>
        <strain evidence="10">1802A</strain>
    </source>
</reference>
<evidence type="ECO:0000256" key="3">
    <source>
        <dbReference type="ARBA" id="ARBA00018242"/>
    </source>
</evidence>
<dbReference type="GO" id="GO:0005682">
    <property type="term" value="C:U5 snRNP"/>
    <property type="evidence" value="ECO:0007669"/>
    <property type="project" value="TreeGrafter"/>
</dbReference>
<comment type="subcellular location">
    <subcellularLocation>
        <location evidence="1">Nucleus</location>
    </subcellularLocation>
</comment>
<keyword evidence="6" id="KW-0508">mRNA splicing</keyword>
<dbReference type="Pfam" id="PF02840">
    <property type="entry name" value="Prp18"/>
    <property type="match status" value="1"/>
</dbReference>
<gene>
    <name evidence="10" type="ORF">X943_003716</name>
</gene>